<keyword evidence="4 5" id="KW-0472">Membrane</keyword>
<dbReference type="InterPro" id="IPR056739">
    <property type="entry name" value="NfeD_membrane"/>
</dbReference>
<dbReference type="AlphaFoldDB" id="A0A1E5T2B8"/>
<name>A0A1E5T2B8_9BACT</name>
<proteinExistence type="predicted"/>
<dbReference type="GO" id="GO:0005886">
    <property type="term" value="C:plasma membrane"/>
    <property type="evidence" value="ECO:0007669"/>
    <property type="project" value="TreeGrafter"/>
</dbReference>
<organism evidence="8 9">
    <name type="scientific">Roseivirga misakiensis</name>
    <dbReference type="NCBI Taxonomy" id="1563681"/>
    <lineage>
        <taxon>Bacteria</taxon>
        <taxon>Pseudomonadati</taxon>
        <taxon>Bacteroidota</taxon>
        <taxon>Cytophagia</taxon>
        <taxon>Cytophagales</taxon>
        <taxon>Roseivirgaceae</taxon>
        <taxon>Roseivirga</taxon>
    </lineage>
</organism>
<dbReference type="Proteomes" id="UP000095552">
    <property type="component" value="Unassembled WGS sequence"/>
</dbReference>
<dbReference type="InterPro" id="IPR012340">
    <property type="entry name" value="NA-bd_OB-fold"/>
</dbReference>
<evidence type="ECO:0000256" key="1">
    <source>
        <dbReference type="ARBA" id="ARBA00004141"/>
    </source>
</evidence>
<comment type="caution">
    <text evidence="8">The sequence shown here is derived from an EMBL/GenBank/DDBJ whole genome shotgun (WGS) entry which is preliminary data.</text>
</comment>
<evidence type="ECO:0000256" key="3">
    <source>
        <dbReference type="ARBA" id="ARBA00022989"/>
    </source>
</evidence>
<evidence type="ECO:0000256" key="4">
    <source>
        <dbReference type="ARBA" id="ARBA00023136"/>
    </source>
</evidence>
<gene>
    <name evidence="8" type="ORF">BFP71_18865</name>
</gene>
<dbReference type="Pfam" id="PF24961">
    <property type="entry name" value="NfeD_membrane"/>
    <property type="match status" value="1"/>
</dbReference>
<evidence type="ECO:0000259" key="6">
    <source>
        <dbReference type="Pfam" id="PF01957"/>
    </source>
</evidence>
<dbReference type="PANTHER" id="PTHR33507">
    <property type="entry name" value="INNER MEMBRANE PROTEIN YBBJ"/>
    <property type="match status" value="1"/>
</dbReference>
<sequence length="155" mass="16609">MADWIYIVLLILIGLVLVVVELIFIPGTTIFGILGALLVAVGVYFTYENYGNTTGTYVFIGSAVAGGGLLIYGLKAKTWKRFALGSQINSKVKEGYVDALRLDMSGLAQSDLKPIGKAEFDGKTYEVSSQGDLIDAGSTVRIVRINGNKIIVKLA</sequence>
<comment type="subcellular location">
    <subcellularLocation>
        <location evidence="1">Membrane</location>
        <topology evidence="1">Multi-pass membrane protein</topology>
    </subcellularLocation>
</comment>
<dbReference type="Gene3D" id="2.40.50.140">
    <property type="entry name" value="Nucleic acid-binding proteins"/>
    <property type="match status" value="1"/>
</dbReference>
<evidence type="ECO:0000259" key="7">
    <source>
        <dbReference type="Pfam" id="PF24961"/>
    </source>
</evidence>
<dbReference type="PANTHER" id="PTHR33507:SF3">
    <property type="entry name" value="INNER MEMBRANE PROTEIN YBBJ"/>
    <property type="match status" value="1"/>
</dbReference>
<evidence type="ECO:0000256" key="2">
    <source>
        <dbReference type="ARBA" id="ARBA00022692"/>
    </source>
</evidence>
<feature type="transmembrane region" description="Helical" evidence="5">
    <location>
        <begin position="53"/>
        <end position="74"/>
    </location>
</feature>
<keyword evidence="3 5" id="KW-1133">Transmembrane helix</keyword>
<evidence type="ECO:0000313" key="9">
    <source>
        <dbReference type="Proteomes" id="UP000095552"/>
    </source>
</evidence>
<dbReference type="OrthoDB" id="1120520at2"/>
<dbReference type="Pfam" id="PF01957">
    <property type="entry name" value="NfeD"/>
    <property type="match status" value="1"/>
</dbReference>
<evidence type="ECO:0000313" key="8">
    <source>
        <dbReference type="EMBL" id="OEK05447.1"/>
    </source>
</evidence>
<keyword evidence="2 5" id="KW-0812">Transmembrane</keyword>
<reference evidence="8 9" key="1">
    <citation type="submission" date="2016-08" db="EMBL/GenBank/DDBJ databases">
        <title>Draft genome of Fabibacter sp. strain SK-8.</title>
        <authorList>
            <person name="Wong S.-K."/>
            <person name="Hamasaki K."/>
            <person name="Yoshizawa S."/>
        </authorList>
    </citation>
    <scope>NUCLEOTIDE SEQUENCE [LARGE SCALE GENOMIC DNA]</scope>
    <source>
        <strain evidence="8 9">SK-8</strain>
    </source>
</reference>
<accession>A0A1E5T2B8</accession>
<dbReference type="STRING" id="1563681.BFP71_18865"/>
<dbReference type="InterPro" id="IPR052165">
    <property type="entry name" value="Membrane_assoc_protease"/>
</dbReference>
<dbReference type="RefSeq" id="WP_069836951.1">
    <property type="nucleotide sequence ID" value="NZ_MDGQ01000005.1"/>
</dbReference>
<feature type="transmembrane region" description="Helical" evidence="5">
    <location>
        <begin position="30"/>
        <end position="47"/>
    </location>
</feature>
<feature type="domain" description="NfeD integral membrane" evidence="7">
    <location>
        <begin position="7"/>
        <end position="72"/>
    </location>
</feature>
<evidence type="ECO:0000256" key="5">
    <source>
        <dbReference type="SAM" id="Phobius"/>
    </source>
</evidence>
<dbReference type="EMBL" id="MDGQ01000005">
    <property type="protein sequence ID" value="OEK05447.1"/>
    <property type="molecule type" value="Genomic_DNA"/>
</dbReference>
<feature type="transmembrane region" description="Helical" evidence="5">
    <location>
        <begin position="6"/>
        <end position="25"/>
    </location>
</feature>
<feature type="domain" description="NfeD-like C-terminal" evidence="6">
    <location>
        <begin position="105"/>
        <end position="153"/>
    </location>
</feature>
<dbReference type="InterPro" id="IPR002810">
    <property type="entry name" value="NfeD-like_C"/>
</dbReference>
<protein>
    <submittedName>
        <fullName evidence="8">Uncharacterized protein</fullName>
    </submittedName>
</protein>
<keyword evidence="9" id="KW-1185">Reference proteome</keyword>